<dbReference type="Gene3D" id="3.40.190.10">
    <property type="entry name" value="Periplasmic binding protein-like II"/>
    <property type="match status" value="2"/>
</dbReference>
<dbReference type="InterPro" id="IPR001638">
    <property type="entry name" value="Solute-binding_3/MltF_N"/>
</dbReference>
<dbReference type="SMART" id="SM00062">
    <property type="entry name" value="PBPb"/>
    <property type="match status" value="1"/>
</dbReference>
<feature type="chain" id="PRO_5045993779" evidence="1">
    <location>
        <begin position="23"/>
        <end position="256"/>
    </location>
</feature>
<dbReference type="GeneID" id="89686949"/>
<name>A0ABS7FAS3_9NEIS</name>
<dbReference type="EMBL" id="JAHDTB010000002">
    <property type="protein sequence ID" value="MBW8286876.1"/>
    <property type="molecule type" value="Genomic_DNA"/>
</dbReference>
<feature type="signal peptide" evidence="1">
    <location>
        <begin position="1"/>
        <end position="22"/>
    </location>
</feature>
<dbReference type="SUPFAM" id="SSF53850">
    <property type="entry name" value="Periplasmic binding protein-like II"/>
    <property type="match status" value="1"/>
</dbReference>
<evidence type="ECO:0000259" key="2">
    <source>
        <dbReference type="SMART" id="SM00062"/>
    </source>
</evidence>
<gene>
    <name evidence="3" type="ORF">KIF53_04465</name>
</gene>
<organism evidence="3 4">
    <name type="scientific">Chromobacterium subtsugae</name>
    <dbReference type="NCBI Taxonomy" id="251747"/>
    <lineage>
        <taxon>Bacteria</taxon>
        <taxon>Pseudomonadati</taxon>
        <taxon>Pseudomonadota</taxon>
        <taxon>Betaproteobacteria</taxon>
        <taxon>Neisseriales</taxon>
        <taxon>Chromobacteriaceae</taxon>
        <taxon>Chromobacterium</taxon>
    </lineage>
</organism>
<comment type="caution">
    <text evidence="3">The sequence shown here is derived from an EMBL/GenBank/DDBJ whole genome shotgun (WGS) entry which is preliminary data.</text>
</comment>
<evidence type="ECO:0000313" key="4">
    <source>
        <dbReference type="Proteomes" id="UP000711178"/>
    </source>
</evidence>
<sequence length="256" mass="28349">MSRYFPLSAALFVLLLSQSAAAQLPALHILTEDDPPLTFSQNGQPAGLVVEVVREIQRRVGSHDPITVMPWARGYLLAQTQANTALFNTNRIAEREHLFKWVGPVTATLGSFFVRRDSKLKLVSLDDARKLDQILVVRDWYLQLTLSAQGFSNLSAIATPNQMVSMLMRGRADVIASENTTLPTQLAQLGYQPADVRKAYTFIRTSGYIAFSPQTSDAVVAAWQRALDDMKRDGSFAAIYRRWLPGEPLPAAAGEK</sequence>
<accession>A0ABS7FAS3</accession>
<reference evidence="3 4" key="1">
    <citation type="submission" date="2021-05" db="EMBL/GenBank/DDBJ databases">
        <title>Draft Whole Genome Sequencing Of Biosensor Chromobacterium violaceum Strain CV026 Reveals A Regulatory RNA In Chromobacterium violaceum Phenotype Regulatory Network.</title>
        <authorList>
            <person name="Hong K.W."/>
            <person name="Chan K.G."/>
            <person name="Chang C.-Y."/>
        </authorList>
    </citation>
    <scope>NUCLEOTIDE SEQUENCE [LARGE SCALE GENOMIC DNA]</scope>
    <source>
        <strain evidence="3 4">ATCC 31532</strain>
    </source>
</reference>
<evidence type="ECO:0000256" key="1">
    <source>
        <dbReference type="SAM" id="SignalP"/>
    </source>
</evidence>
<feature type="domain" description="Solute-binding protein family 3/N-terminal" evidence="2">
    <location>
        <begin position="26"/>
        <end position="247"/>
    </location>
</feature>
<keyword evidence="1" id="KW-0732">Signal</keyword>
<proteinExistence type="predicted"/>
<dbReference type="Proteomes" id="UP000711178">
    <property type="component" value="Unassembled WGS sequence"/>
</dbReference>
<dbReference type="PANTHER" id="PTHR38834">
    <property type="entry name" value="PERIPLASMIC SUBSTRATE BINDING PROTEIN FAMILY 3"/>
    <property type="match status" value="1"/>
</dbReference>
<dbReference type="PANTHER" id="PTHR38834:SF3">
    <property type="entry name" value="SOLUTE-BINDING PROTEIN FAMILY 3_N-TERMINAL DOMAIN-CONTAINING PROTEIN"/>
    <property type="match status" value="1"/>
</dbReference>
<keyword evidence="4" id="KW-1185">Reference proteome</keyword>
<dbReference type="Pfam" id="PF00497">
    <property type="entry name" value="SBP_bac_3"/>
    <property type="match status" value="1"/>
</dbReference>
<evidence type="ECO:0000313" key="3">
    <source>
        <dbReference type="EMBL" id="MBW8286876.1"/>
    </source>
</evidence>
<protein>
    <submittedName>
        <fullName evidence="3">ABC transporter substrate-binding protein</fullName>
    </submittedName>
</protein>
<dbReference type="RefSeq" id="WP_043575305.1">
    <property type="nucleotide sequence ID" value="NZ_CP142381.1"/>
</dbReference>